<dbReference type="GeneID" id="41961467"/>
<name>A0A6P8B5R5_PYRGI</name>
<evidence type="ECO:0000313" key="2">
    <source>
        <dbReference type="Proteomes" id="UP000515153"/>
    </source>
</evidence>
<reference evidence="3" key="2">
    <citation type="submission" date="2019-10" db="EMBL/GenBank/DDBJ databases">
        <authorList>
            <consortium name="NCBI Genome Project"/>
        </authorList>
    </citation>
    <scope>NUCLEOTIDE SEQUENCE</scope>
    <source>
        <strain evidence="3">NI907</strain>
    </source>
</reference>
<protein>
    <submittedName>
        <fullName evidence="3">Uncharacterized protein</fullName>
    </submittedName>
</protein>
<feature type="chain" id="PRO_5027774443" evidence="1">
    <location>
        <begin position="17"/>
        <end position="66"/>
    </location>
</feature>
<evidence type="ECO:0000313" key="3">
    <source>
        <dbReference type="RefSeq" id="XP_030982527.1"/>
    </source>
</evidence>
<sequence>MPLWLARVCMLQRVGADNVLAALISKASTQPHGGLESRLASNINYCRIDSKLEQSPRRILIVVVDG</sequence>
<keyword evidence="2" id="KW-1185">Reference proteome</keyword>
<evidence type="ECO:0000256" key="1">
    <source>
        <dbReference type="SAM" id="SignalP"/>
    </source>
</evidence>
<dbReference type="Proteomes" id="UP000515153">
    <property type="component" value="Chromosome I"/>
</dbReference>
<dbReference type="KEGG" id="pgri:PgNI_06535"/>
<accession>A0A6P8B5R5</accession>
<organism evidence="2 3">
    <name type="scientific">Pyricularia grisea</name>
    <name type="common">Crabgrass-specific blast fungus</name>
    <name type="synonym">Magnaporthe grisea</name>
    <dbReference type="NCBI Taxonomy" id="148305"/>
    <lineage>
        <taxon>Eukaryota</taxon>
        <taxon>Fungi</taxon>
        <taxon>Dikarya</taxon>
        <taxon>Ascomycota</taxon>
        <taxon>Pezizomycotina</taxon>
        <taxon>Sordariomycetes</taxon>
        <taxon>Sordariomycetidae</taxon>
        <taxon>Magnaporthales</taxon>
        <taxon>Pyriculariaceae</taxon>
        <taxon>Pyricularia</taxon>
    </lineage>
</organism>
<dbReference type="RefSeq" id="XP_030982527.1">
    <property type="nucleotide sequence ID" value="XM_031126558.1"/>
</dbReference>
<proteinExistence type="predicted"/>
<dbReference type="AlphaFoldDB" id="A0A6P8B5R5"/>
<feature type="signal peptide" evidence="1">
    <location>
        <begin position="1"/>
        <end position="16"/>
    </location>
</feature>
<reference evidence="3" key="3">
    <citation type="submission" date="2025-08" db="UniProtKB">
        <authorList>
            <consortium name="RefSeq"/>
        </authorList>
    </citation>
    <scope>IDENTIFICATION</scope>
    <source>
        <strain evidence="3">NI907</strain>
    </source>
</reference>
<gene>
    <name evidence="3" type="ORF">PgNI_06535</name>
</gene>
<keyword evidence="1" id="KW-0732">Signal</keyword>
<reference evidence="2 3" key="1">
    <citation type="journal article" date="2019" name="Mol. Biol. Evol.">
        <title>Blast fungal genomes show frequent chromosomal changes, gene gains and losses, and effector gene turnover.</title>
        <authorList>
            <person name="Gomez Luciano L.B."/>
            <person name="Jason Tsai I."/>
            <person name="Chuma I."/>
            <person name="Tosa Y."/>
            <person name="Chen Y.H."/>
            <person name="Li J.Y."/>
            <person name="Li M.Y."/>
            <person name="Jade Lu M.Y."/>
            <person name="Nakayashiki H."/>
            <person name="Li W.H."/>
        </authorList>
    </citation>
    <scope>NUCLEOTIDE SEQUENCE [LARGE SCALE GENOMIC DNA]</scope>
    <source>
        <strain evidence="2 3">NI907</strain>
    </source>
</reference>